<evidence type="ECO:0000256" key="1">
    <source>
        <dbReference type="SAM" id="MobiDB-lite"/>
    </source>
</evidence>
<evidence type="ECO:0000313" key="2">
    <source>
        <dbReference type="EMBL" id="CAB9497206.1"/>
    </source>
</evidence>
<dbReference type="EMBL" id="CAICTM010000016">
    <property type="protein sequence ID" value="CAB9497206.1"/>
    <property type="molecule type" value="Genomic_DNA"/>
</dbReference>
<sequence length="201" mass="22965">MSERLERLRDHPSQKIGVLLTDDLPNHVCWKEVGKGDAPLEFFLETLDKIKLREPSYWTPIFQQNRKFKNYATRTWESGEEMVGLVEESQTSELQQSDFPLTDDYVDSDVEIATAIDVRGAYKTLLPKFSDVAKVVNSVDEYRILREALDKAHSEILKLQIEGKSAHSGQTGVMLSLPETDKSRKSVRERPLTSPAKKSKR</sequence>
<dbReference type="AlphaFoldDB" id="A0A9N8DAJ4"/>
<feature type="compositionally biased region" description="Basic and acidic residues" evidence="1">
    <location>
        <begin position="179"/>
        <end position="191"/>
    </location>
</feature>
<organism evidence="2 3">
    <name type="scientific">Seminavis robusta</name>
    <dbReference type="NCBI Taxonomy" id="568900"/>
    <lineage>
        <taxon>Eukaryota</taxon>
        <taxon>Sar</taxon>
        <taxon>Stramenopiles</taxon>
        <taxon>Ochrophyta</taxon>
        <taxon>Bacillariophyta</taxon>
        <taxon>Bacillariophyceae</taxon>
        <taxon>Bacillariophycidae</taxon>
        <taxon>Naviculales</taxon>
        <taxon>Naviculaceae</taxon>
        <taxon>Seminavis</taxon>
    </lineage>
</organism>
<dbReference type="Proteomes" id="UP001153069">
    <property type="component" value="Unassembled WGS sequence"/>
</dbReference>
<accession>A0A9N8DAJ4</accession>
<proteinExistence type="predicted"/>
<dbReference type="OrthoDB" id="57119at2759"/>
<reference evidence="2" key="1">
    <citation type="submission" date="2020-06" db="EMBL/GenBank/DDBJ databases">
        <authorList>
            <consortium name="Plant Systems Biology data submission"/>
        </authorList>
    </citation>
    <scope>NUCLEOTIDE SEQUENCE</scope>
    <source>
        <strain evidence="2">D6</strain>
    </source>
</reference>
<evidence type="ECO:0000313" key="3">
    <source>
        <dbReference type="Proteomes" id="UP001153069"/>
    </source>
</evidence>
<feature type="region of interest" description="Disordered" evidence="1">
    <location>
        <begin position="167"/>
        <end position="201"/>
    </location>
</feature>
<name>A0A9N8DAJ4_9STRA</name>
<comment type="caution">
    <text evidence="2">The sequence shown here is derived from an EMBL/GenBank/DDBJ whole genome shotgun (WGS) entry which is preliminary data.</text>
</comment>
<protein>
    <submittedName>
        <fullName evidence="2">Uncharacterized protein</fullName>
    </submittedName>
</protein>
<gene>
    <name evidence="2" type="ORF">SEMRO_16_G011590.1</name>
</gene>
<keyword evidence="3" id="KW-1185">Reference proteome</keyword>